<dbReference type="EMBL" id="UFZL01000005">
    <property type="protein sequence ID" value="STE82283.1"/>
    <property type="molecule type" value="Genomic_DNA"/>
</dbReference>
<accession>A0A376KHR3</accession>
<evidence type="ECO:0000313" key="3">
    <source>
        <dbReference type="EMBL" id="STE82283.1"/>
    </source>
</evidence>
<keyword evidence="1" id="KW-0472">Membrane</keyword>
<protein>
    <submittedName>
        <fullName evidence="3">TraG-like protein, N-terminal region</fullName>
    </submittedName>
</protein>
<dbReference type="AlphaFoldDB" id="A0A376KHR3"/>
<feature type="domain" description="TraG N-terminal Proteobacteria" evidence="2">
    <location>
        <begin position="15"/>
        <end position="113"/>
    </location>
</feature>
<name>A0A376KHR3_ECOLX</name>
<proteinExistence type="predicted"/>
<keyword evidence="1" id="KW-0812">Transmembrane</keyword>
<evidence type="ECO:0000313" key="4">
    <source>
        <dbReference type="Proteomes" id="UP000255201"/>
    </source>
</evidence>
<dbReference type="InterPro" id="IPR012931">
    <property type="entry name" value="TraG_N_Proteobacteria"/>
</dbReference>
<evidence type="ECO:0000256" key="1">
    <source>
        <dbReference type="SAM" id="Phobius"/>
    </source>
</evidence>
<reference evidence="3 4" key="1">
    <citation type="submission" date="2018-06" db="EMBL/GenBank/DDBJ databases">
        <authorList>
            <consortium name="Pathogen Informatics"/>
            <person name="Doyle S."/>
        </authorList>
    </citation>
    <scope>NUCLEOTIDE SEQUENCE [LARGE SCALE GENOMIC DNA]</scope>
    <source>
        <strain evidence="3 4">NCTC10764</strain>
    </source>
</reference>
<organism evidence="3 4">
    <name type="scientific">Escherichia coli</name>
    <dbReference type="NCBI Taxonomy" id="562"/>
    <lineage>
        <taxon>Bacteria</taxon>
        <taxon>Pseudomonadati</taxon>
        <taxon>Pseudomonadota</taxon>
        <taxon>Gammaproteobacteria</taxon>
        <taxon>Enterobacterales</taxon>
        <taxon>Enterobacteriaceae</taxon>
        <taxon>Escherichia</taxon>
    </lineage>
</organism>
<evidence type="ECO:0000259" key="2">
    <source>
        <dbReference type="Pfam" id="PF07916"/>
    </source>
</evidence>
<keyword evidence="1" id="KW-1133">Transmembrane helix</keyword>
<dbReference type="Pfam" id="PF07916">
    <property type="entry name" value="TraG_N"/>
    <property type="match status" value="1"/>
</dbReference>
<sequence>MKGCGLRLSAAMKLLGNSQATYQEEIIKRLVSPANLTISQGGEVYRGYGGNADMTTMNAISRIGATAGSGVASLGAFPAFDAMRQALPMVQSILLMAVYIMLPMILAFAAYEFSYADHADVCGICTEFSDILVGNWRGGWTAG</sequence>
<feature type="transmembrane region" description="Helical" evidence="1">
    <location>
        <begin position="93"/>
        <end position="111"/>
    </location>
</feature>
<gene>
    <name evidence="3" type="ORF">NCTC10764_06362</name>
</gene>
<dbReference type="Proteomes" id="UP000255201">
    <property type="component" value="Unassembled WGS sequence"/>
</dbReference>